<dbReference type="RefSeq" id="WP_020511919.1">
    <property type="nucleotide sequence ID" value="NZ_JBIAZU010000011.1"/>
</dbReference>
<organism evidence="2 3">
    <name type="scientific">Paractinoplanes globisporus</name>
    <dbReference type="NCBI Taxonomy" id="113565"/>
    <lineage>
        <taxon>Bacteria</taxon>
        <taxon>Bacillati</taxon>
        <taxon>Actinomycetota</taxon>
        <taxon>Actinomycetes</taxon>
        <taxon>Micromonosporales</taxon>
        <taxon>Micromonosporaceae</taxon>
        <taxon>Paractinoplanes</taxon>
    </lineage>
</organism>
<dbReference type="PRINTS" id="PR00111">
    <property type="entry name" value="ABHYDROLASE"/>
</dbReference>
<protein>
    <submittedName>
        <fullName evidence="2">Alpha/beta fold hydrolase</fullName>
    </submittedName>
</protein>
<evidence type="ECO:0000259" key="1">
    <source>
        <dbReference type="Pfam" id="PF12697"/>
    </source>
</evidence>
<dbReference type="Gene3D" id="3.40.50.1820">
    <property type="entry name" value="alpha/beta hydrolase"/>
    <property type="match status" value="1"/>
</dbReference>
<dbReference type="GO" id="GO:0016787">
    <property type="term" value="F:hydrolase activity"/>
    <property type="evidence" value="ECO:0007669"/>
    <property type="project" value="UniProtKB-KW"/>
</dbReference>
<dbReference type="EMBL" id="JBIAZU010000011">
    <property type="protein sequence ID" value="MFF5297407.1"/>
    <property type="molecule type" value="Genomic_DNA"/>
</dbReference>
<reference evidence="2 3" key="1">
    <citation type="submission" date="2024-10" db="EMBL/GenBank/DDBJ databases">
        <title>The Natural Products Discovery Center: Release of the First 8490 Sequenced Strains for Exploring Actinobacteria Biosynthetic Diversity.</title>
        <authorList>
            <person name="Kalkreuter E."/>
            <person name="Kautsar S.A."/>
            <person name="Yang D."/>
            <person name="Bader C.D."/>
            <person name="Teijaro C.N."/>
            <person name="Fluegel L."/>
            <person name="Davis C.M."/>
            <person name="Simpson J.R."/>
            <person name="Lauterbach L."/>
            <person name="Steele A.D."/>
            <person name="Gui C."/>
            <person name="Meng S."/>
            <person name="Li G."/>
            <person name="Viehrig K."/>
            <person name="Ye F."/>
            <person name="Su P."/>
            <person name="Kiefer A.F."/>
            <person name="Nichols A."/>
            <person name="Cepeda A.J."/>
            <person name="Yan W."/>
            <person name="Fan B."/>
            <person name="Jiang Y."/>
            <person name="Adhikari A."/>
            <person name="Zheng C.-J."/>
            <person name="Schuster L."/>
            <person name="Cowan T.M."/>
            <person name="Smanski M.J."/>
            <person name="Chevrette M.G."/>
            <person name="De Carvalho L.P.S."/>
            <person name="Shen B."/>
        </authorList>
    </citation>
    <scope>NUCLEOTIDE SEQUENCE [LARGE SCALE GENOMIC DNA]</scope>
    <source>
        <strain evidence="2 3">NPDC000087</strain>
    </source>
</reference>
<sequence>MAFANSDGVSIYYERHGDGPAVLFVHGSGGHHAAWWQQVADLRSRFTVITVDLRGFGKSDSSMPEFDGQDFPGDILAVLDQEDLTDVVLVGQSIGAVAALRAGLSRPSRVSGVVLAHSLGGLADPELSELVAADRSEAVKLPVLDRLLSKSFQENEPAKTFLFQQMGTFNVAKMADLRNLSTGGPTVEEVVGSGLDVTFLAGENDAVLSAATVRRAHALVKGSRLELIPDAPHSMYWERPDLFNAAIVRVREAISA</sequence>
<dbReference type="InterPro" id="IPR000073">
    <property type="entry name" value="AB_hydrolase_1"/>
</dbReference>
<keyword evidence="2" id="KW-0378">Hydrolase</keyword>
<name>A0ABW6WYM2_9ACTN</name>
<feature type="domain" description="AB hydrolase-1" evidence="1">
    <location>
        <begin position="22"/>
        <end position="246"/>
    </location>
</feature>
<dbReference type="Pfam" id="PF12697">
    <property type="entry name" value="Abhydrolase_6"/>
    <property type="match status" value="1"/>
</dbReference>
<dbReference type="PANTHER" id="PTHR43433:SF5">
    <property type="entry name" value="AB HYDROLASE-1 DOMAIN-CONTAINING PROTEIN"/>
    <property type="match status" value="1"/>
</dbReference>
<dbReference type="Proteomes" id="UP001602245">
    <property type="component" value="Unassembled WGS sequence"/>
</dbReference>
<evidence type="ECO:0000313" key="2">
    <source>
        <dbReference type="EMBL" id="MFF5297407.1"/>
    </source>
</evidence>
<gene>
    <name evidence="2" type="ORF">ACFY35_48935</name>
</gene>
<proteinExistence type="predicted"/>
<comment type="caution">
    <text evidence="2">The sequence shown here is derived from an EMBL/GenBank/DDBJ whole genome shotgun (WGS) entry which is preliminary data.</text>
</comment>
<keyword evidence="3" id="KW-1185">Reference proteome</keyword>
<accession>A0ABW6WYM2</accession>
<evidence type="ECO:0000313" key="3">
    <source>
        <dbReference type="Proteomes" id="UP001602245"/>
    </source>
</evidence>
<dbReference type="InterPro" id="IPR029058">
    <property type="entry name" value="AB_hydrolase_fold"/>
</dbReference>
<dbReference type="InterPro" id="IPR050471">
    <property type="entry name" value="AB_hydrolase"/>
</dbReference>
<dbReference type="SUPFAM" id="SSF53474">
    <property type="entry name" value="alpha/beta-Hydrolases"/>
    <property type="match status" value="1"/>
</dbReference>
<dbReference type="PANTHER" id="PTHR43433">
    <property type="entry name" value="HYDROLASE, ALPHA/BETA FOLD FAMILY PROTEIN"/>
    <property type="match status" value="1"/>
</dbReference>